<feature type="domain" description="GHMP kinase C-terminal" evidence="9">
    <location>
        <begin position="213"/>
        <end position="257"/>
    </location>
</feature>
<keyword evidence="6" id="KW-0067">ATP-binding</keyword>
<dbReference type="Gene3D" id="3.30.230.10">
    <property type="match status" value="1"/>
</dbReference>
<accession>A0A644V2P1</accession>
<reference evidence="10" key="1">
    <citation type="submission" date="2019-08" db="EMBL/GenBank/DDBJ databases">
        <authorList>
            <person name="Kucharzyk K."/>
            <person name="Murdoch R.W."/>
            <person name="Higgins S."/>
            <person name="Loffler F."/>
        </authorList>
    </citation>
    <scope>NUCLEOTIDE SEQUENCE</scope>
</reference>
<dbReference type="EMBL" id="VSSQ01000208">
    <property type="protein sequence ID" value="MPL85599.1"/>
    <property type="molecule type" value="Genomic_DNA"/>
</dbReference>
<dbReference type="PANTHER" id="PTHR43527:SF2">
    <property type="entry name" value="4-DIPHOSPHOCYTIDYL-2-C-METHYL-D-ERYTHRITOL KINASE, CHLOROPLASTIC"/>
    <property type="match status" value="1"/>
</dbReference>
<sequence length="259" mass="28415">MIVYPRAKVNIGLRIIGKRIDGFHDLETFFISAGKSDVLEVTESNELKINLFGLTLDSDPMQNLCVKAYNAMKEEFDIPPVEINLFKRIPFGAGLGGGSSDASGTIIAINKLYGLNLSSEKLAEIASKVGSDCPFFIYADELNPLLGEGMIGRGRGNILTSYRIPSLESYEIEVEVPNVQVPTPEAYRGITPSGAGEPLEKLLEQPVEMWKDSVINDFEKSIFAKYPEIEQLKHNMYARGAIYASMSGSGSAVYGLFSR</sequence>
<dbReference type="Pfam" id="PF08544">
    <property type="entry name" value="GHMP_kinases_C"/>
    <property type="match status" value="1"/>
</dbReference>
<evidence type="ECO:0000259" key="9">
    <source>
        <dbReference type="Pfam" id="PF08544"/>
    </source>
</evidence>
<evidence type="ECO:0000256" key="3">
    <source>
        <dbReference type="ARBA" id="ARBA00022679"/>
    </source>
</evidence>
<dbReference type="InterPro" id="IPR004424">
    <property type="entry name" value="IspE"/>
</dbReference>
<gene>
    <name evidence="10" type="primary">ispE_10</name>
    <name evidence="10" type="ORF">SDC9_31569</name>
</gene>
<evidence type="ECO:0000256" key="1">
    <source>
        <dbReference type="ARBA" id="ARBA00009684"/>
    </source>
</evidence>
<dbReference type="InterPro" id="IPR006204">
    <property type="entry name" value="GHMP_kinase_N_dom"/>
</dbReference>
<dbReference type="InterPro" id="IPR036554">
    <property type="entry name" value="GHMP_kinase_C_sf"/>
</dbReference>
<dbReference type="HAMAP" id="MF_00061">
    <property type="entry name" value="IspE"/>
    <property type="match status" value="1"/>
</dbReference>
<evidence type="ECO:0000256" key="4">
    <source>
        <dbReference type="ARBA" id="ARBA00022741"/>
    </source>
</evidence>
<evidence type="ECO:0000256" key="7">
    <source>
        <dbReference type="ARBA" id="ARBA00032554"/>
    </source>
</evidence>
<proteinExistence type="inferred from homology"/>
<keyword evidence="3 10" id="KW-0808">Transferase</keyword>
<evidence type="ECO:0000256" key="6">
    <source>
        <dbReference type="ARBA" id="ARBA00022840"/>
    </source>
</evidence>
<dbReference type="PIRSF" id="PIRSF010376">
    <property type="entry name" value="IspE"/>
    <property type="match status" value="1"/>
</dbReference>
<dbReference type="EC" id="2.7.1.148" evidence="2"/>
<dbReference type="SUPFAM" id="SSF55060">
    <property type="entry name" value="GHMP Kinase, C-terminal domain"/>
    <property type="match status" value="1"/>
</dbReference>
<dbReference type="InterPro" id="IPR013750">
    <property type="entry name" value="GHMP_kinase_C_dom"/>
</dbReference>
<dbReference type="NCBIfam" id="TIGR00154">
    <property type="entry name" value="ispE"/>
    <property type="match status" value="1"/>
</dbReference>
<dbReference type="AlphaFoldDB" id="A0A644V2P1"/>
<dbReference type="Gene3D" id="3.30.70.890">
    <property type="entry name" value="GHMP kinase, C-terminal domain"/>
    <property type="match status" value="1"/>
</dbReference>
<dbReference type="SUPFAM" id="SSF54211">
    <property type="entry name" value="Ribosomal protein S5 domain 2-like"/>
    <property type="match status" value="1"/>
</dbReference>
<dbReference type="InterPro" id="IPR014721">
    <property type="entry name" value="Ribsml_uS5_D2-typ_fold_subgr"/>
</dbReference>
<organism evidence="10">
    <name type="scientific">bioreactor metagenome</name>
    <dbReference type="NCBI Taxonomy" id="1076179"/>
    <lineage>
        <taxon>unclassified sequences</taxon>
        <taxon>metagenomes</taxon>
        <taxon>ecological metagenomes</taxon>
    </lineage>
</organism>
<dbReference type="GO" id="GO:0050515">
    <property type="term" value="F:4-(cytidine 5'-diphospho)-2-C-methyl-D-erythritol kinase activity"/>
    <property type="evidence" value="ECO:0007669"/>
    <property type="project" value="UniProtKB-EC"/>
</dbReference>
<evidence type="ECO:0000256" key="2">
    <source>
        <dbReference type="ARBA" id="ARBA00012052"/>
    </source>
</evidence>
<protein>
    <recommendedName>
        <fullName evidence="2">4-(cytidine 5'-diphospho)-2-C-methyl-D-erythritol kinase</fullName>
        <ecNumber evidence="2">2.7.1.148</ecNumber>
    </recommendedName>
    <alternativeName>
        <fullName evidence="7">4-(cytidine-5'-diphospho)-2-C-methyl-D-erythritol kinase</fullName>
    </alternativeName>
</protein>
<dbReference type="PANTHER" id="PTHR43527">
    <property type="entry name" value="4-DIPHOSPHOCYTIDYL-2-C-METHYL-D-ERYTHRITOL KINASE, CHLOROPLASTIC"/>
    <property type="match status" value="1"/>
</dbReference>
<feature type="domain" description="GHMP kinase N-terminal" evidence="8">
    <location>
        <begin position="63"/>
        <end position="138"/>
    </location>
</feature>
<dbReference type="GO" id="GO:0016114">
    <property type="term" value="P:terpenoid biosynthetic process"/>
    <property type="evidence" value="ECO:0007669"/>
    <property type="project" value="InterPro"/>
</dbReference>
<comment type="caution">
    <text evidence="10">The sequence shown here is derived from an EMBL/GenBank/DDBJ whole genome shotgun (WGS) entry which is preliminary data.</text>
</comment>
<keyword evidence="4" id="KW-0547">Nucleotide-binding</keyword>
<evidence type="ECO:0000259" key="8">
    <source>
        <dbReference type="Pfam" id="PF00288"/>
    </source>
</evidence>
<dbReference type="GO" id="GO:0005524">
    <property type="term" value="F:ATP binding"/>
    <property type="evidence" value="ECO:0007669"/>
    <property type="project" value="UniProtKB-KW"/>
</dbReference>
<dbReference type="Pfam" id="PF00288">
    <property type="entry name" value="GHMP_kinases_N"/>
    <property type="match status" value="1"/>
</dbReference>
<evidence type="ECO:0000313" key="10">
    <source>
        <dbReference type="EMBL" id="MPL85599.1"/>
    </source>
</evidence>
<evidence type="ECO:0000256" key="5">
    <source>
        <dbReference type="ARBA" id="ARBA00022777"/>
    </source>
</evidence>
<keyword evidence="5 10" id="KW-0418">Kinase</keyword>
<comment type="similarity">
    <text evidence="1">Belongs to the GHMP kinase family. IspE subfamily.</text>
</comment>
<dbReference type="InterPro" id="IPR020568">
    <property type="entry name" value="Ribosomal_Su5_D2-typ_SF"/>
</dbReference>
<name>A0A644V2P1_9ZZZZ</name>